<dbReference type="AlphaFoldDB" id="A0A2W0H7C4"/>
<evidence type="ECO:0000313" key="3">
    <source>
        <dbReference type="Proteomes" id="UP000248066"/>
    </source>
</evidence>
<dbReference type="InterPro" id="IPR007138">
    <property type="entry name" value="ABM_dom"/>
</dbReference>
<sequence>MSRFSLFGKFMIQEGERDTMVEILLEAAESMKNLDECEIYLVNISESEPNAVYVYEVWSDENAHQASLTLESTQTLIKRAKQIITGMERISTLKTRGGKGISSDFKNR</sequence>
<organism evidence="2 3">
    <name type="scientific">Alteribacter lacisalsi</name>
    <dbReference type="NCBI Taxonomy" id="2045244"/>
    <lineage>
        <taxon>Bacteria</taxon>
        <taxon>Bacillati</taxon>
        <taxon>Bacillota</taxon>
        <taxon>Bacilli</taxon>
        <taxon>Bacillales</taxon>
        <taxon>Bacillaceae</taxon>
        <taxon>Alteribacter</taxon>
    </lineage>
</organism>
<dbReference type="OrthoDB" id="165368at2"/>
<gene>
    <name evidence="2" type="ORF">CR205_13110</name>
</gene>
<protein>
    <submittedName>
        <fullName evidence="2">Antibiotic biosynthesis monooxygenase</fullName>
    </submittedName>
</protein>
<accession>A0A2W0H7C4</accession>
<dbReference type="EMBL" id="PDOF01000002">
    <property type="protein sequence ID" value="PYZ96636.1"/>
    <property type="molecule type" value="Genomic_DNA"/>
</dbReference>
<name>A0A2W0H7C4_9BACI</name>
<keyword evidence="2" id="KW-0503">Monooxygenase</keyword>
<comment type="caution">
    <text evidence="2">The sequence shown here is derived from an EMBL/GenBank/DDBJ whole genome shotgun (WGS) entry which is preliminary data.</text>
</comment>
<evidence type="ECO:0000313" key="2">
    <source>
        <dbReference type="EMBL" id="PYZ96636.1"/>
    </source>
</evidence>
<dbReference type="Pfam" id="PF03992">
    <property type="entry name" value="ABM"/>
    <property type="match status" value="1"/>
</dbReference>
<keyword evidence="2" id="KW-0560">Oxidoreductase</keyword>
<dbReference type="RefSeq" id="WP_110520535.1">
    <property type="nucleotide sequence ID" value="NZ_PDOF01000002.1"/>
</dbReference>
<dbReference type="InterPro" id="IPR011008">
    <property type="entry name" value="Dimeric_a/b-barrel"/>
</dbReference>
<dbReference type="SUPFAM" id="SSF54909">
    <property type="entry name" value="Dimeric alpha+beta barrel"/>
    <property type="match status" value="1"/>
</dbReference>
<dbReference type="InterPro" id="IPR050744">
    <property type="entry name" value="AI-2_Isomerase_LsrG"/>
</dbReference>
<dbReference type="PANTHER" id="PTHR33336">
    <property type="entry name" value="QUINOL MONOOXYGENASE YGIN-RELATED"/>
    <property type="match status" value="1"/>
</dbReference>
<dbReference type="PANTHER" id="PTHR33336:SF14">
    <property type="entry name" value="ANTIBIOTIC BIOSYNTHESIS MONOOXYGENASE"/>
    <property type="match status" value="1"/>
</dbReference>
<keyword evidence="3" id="KW-1185">Reference proteome</keyword>
<evidence type="ECO:0000259" key="1">
    <source>
        <dbReference type="PROSITE" id="PS51725"/>
    </source>
</evidence>
<dbReference type="Gene3D" id="3.30.70.100">
    <property type="match status" value="1"/>
</dbReference>
<dbReference type="PROSITE" id="PS51725">
    <property type="entry name" value="ABM"/>
    <property type="match status" value="1"/>
</dbReference>
<dbReference type="Proteomes" id="UP000248066">
    <property type="component" value="Unassembled WGS sequence"/>
</dbReference>
<feature type="domain" description="ABM" evidence="1">
    <location>
        <begin position="4"/>
        <end position="93"/>
    </location>
</feature>
<dbReference type="GO" id="GO:0004497">
    <property type="term" value="F:monooxygenase activity"/>
    <property type="evidence" value="ECO:0007669"/>
    <property type="project" value="UniProtKB-KW"/>
</dbReference>
<reference evidence="2 3" key="1">
    <citation type="submission" date="2017-10" db="EMBL/GenBank/DDBJ databases">
        <title>Bacillus sp. nov., a halophilic bacterium isolated from a Yangshapao Lake.</title>
        <authorList>
            <person name="Wang H."/>
        </authorList>
    </citation>
    <scope>NUCLEOTIDE SEQUENCE [LARGE SCALE GENOMIC DNA]</scope>
    <source>
        <strain evidence="2 3">YSP-3</strain>
    </source>
</reference>
<proteinExistence type="predicted"/>